<organism evidence="2 3">
    <name type="scientific">Plectus sambesii</name>
    <dbReference type="NCBI Taxonomy" id="2011161"/>
    <lineage>
        <taxon>Eukaryota</taxon>
        <taxon>Metazoa</taxon>
        <taxon>Ecdysozoa</taxon>
        <taxon>Nematoda</taxon>
        <taxon>Chromadorea</taxon>
        <taxon>Plectida</taxon>
        <taxon>Plectina</taxon>
        <taxon>Plectoidea</taxon>
        <taxon>Plectidae</taxon>
        <taxon>Plectus</taxon>
    </lineage>
</organism>
<name>A0A914W6N0_9BILA</name>
<reference evidence="3" key="1">
    <citation type="submission" date="2022-11" db="UniProtKB">
        <authorList>
            <consortium name="WormBaseParasite"/>
        </authorList>
    </citation>
    <scope>IDENTIFICATION</scope>
</reference>
<feature type="compositionally biased region" description="Polar residues" evidence="1">
    <location>
        <begin position="42"/>
        <end position="57"/>
    </location>
</feature>
<accession>A0A914W6N0</accession>
<evidence type="ECO:0000313" key="2">
    <source>
        <dbReference type="Proteomes" id="UP000887566"/>
    </source>
</evidence>
<dbReference type="AlphaFoldDB" id="A0A914W6N0"/>
<feature type="compositionally biased region" description="Polar residues" evidence="1">
    <location>
        <begin position="22"/>
        <end position="33"/>
    </location>
</feature>
<feature type="region of interest" description="Disordered" evidence="1">
    <location>
        <begin position="1"/>
        <end position="92"/>
    </location>
</feature>
<dbReference type="Proteomes" id="UP000887566">
    <property type="component" value="Unplaced"/>
</dbReference>
<sequence>MCGSRHITTARKTPPAPRPGRDTTQSLAPTPLNNHRRLALDNRQSMTAQRSHSTVDGQQRPFEAIARALSDDDDGDGGDGDAVAGNRRVDRP</sequence>
<proteinExistence type="predicted"/>
<dbReference type="WBParaSite" id="PSAMB.scaffold3319size18782.g21057.t1">
    <property type="protein sequence ID" value="PSAMB.scaffold3319size18782.g21057.t1"/>
    <property type="gene ID" value="PSAMB.scaffold3319size18782.g21057"/>
</dbReference>
<protein>
    <submittedName>
        <fullName evidence="3">Uncharacterized protein</fullName>
    </submittedName>
</protein>
<keyword evidence="2" id="KW-1185">Reference proteome</keyword>
<evidence type="ECO:0000313" key="3">
    <source>
        <dbReference type="WBParaSite" id="PSAMB.scaffold3319size18782.g21057.t1"/>
    </source>
</evidence>
<evidence type="ECO:0000256" key="1">
    <source>
        <dbReference type="SAM" id="MobiDB-lite"/>
    </source>
</evidence>